<dbReference type="Gene3D" id="3.40.50.300">
    <property type="entry name" value="P-loop containing nucleotide triphosphate hydrolases"/>
    <property type="match status" value="2"/>
</dbReference>
<dbReference type="PRINTS" id="PR00326">
    <property type="entry name" value="GTP1OBG"/>
</dbReference>
<dbReference type="Gene3D" id="3.30.300.20">
    <property type="match status" value="1"/>
</dbReference>
<feature type="domain" description="EngA-type G" evidence="11">
    <location>
        <begin position="227"/>
        <end position="400"/>
    </location>
</feature>
<evidence type="ECO:0000256" key="8">
    <source>
        <dbReference type="HAMAP-Rule" id="MF_00195"/>
    </source>
</evidence>
<comment type="similarity">
    <text evidence="1 8 9 10">Belongs to the TRAFAC class TrmE-Era-EngA-EngB-Septin-like GTPase superfamily. EngA (Der) GTPase family.</text>
</comment>
<dbReference type="GO" id="GO:0005525">
    <property type="term" value="F:GTP binding"/>
    <property type="evidence" value="ECO:0007669"/>
    <property type="project" value="UniProtKB-UniRule"/>
</dbReference>
<feature type="domain" description="EngA-type G" evidence="11">
    <location>
        <begin position="1"/>
        <end position="165"/>
    </location>
</feature>
<evidence type="ECO:0000256" key="2">
    <source>
        <dbReference type="ARBA" id="ARBA00020953"/>
    </source>
</evidence>
<dbReference type="KEGG" id="cty:CTR_7071"/>
<dbReference type="AlphaFoldDB" id="G4NNP6"/>
<name>G4NNP6_CHLT4</name>
<dbReference type="InterPro" id="IPR031166">
    <property type="entry name" value="G_ENGA"/>
</dbReference>
<evidence type="ECO:0000256" key="5">
    <source>
        <dbReference type="ARBA" id="ARBA00022741"/>
    </source>
</evidence>
<evidence type="ECO:0000256" key="10">
    <source>
        <dbReference type="RuleBase" id="RU004481"/>
    </source>
</evidence>
<dbReference type="InterPro" id="IPR027417">
    <property type="entry name" value="P-loop_NTPase"/>
</dbReference>
<dbReference type="PATRIC" id="fig|580047.4.peg.779"/>
<evidence type="ECO:0000256" key="1">
    <source>
        <dbReference type="ARBA" id="ARBA00008279"/>
    </source>
</evidence>
<dbReference type="GO" id="GO:0042254">
    <property type="term" value="P:ribosome biogenesis"/>
    <property type="evidence" value="ECO:0007669"/>
    <property type="project" value="UniProtKB-KW"/>
</dbReference>
<sequence length="490" mass="55555">MRIAILGRPNVGKSSLFNRLCKRSLAIVNSQEGTTRDRLYGEIRAWDSIIHVIDTGGVDQESTDRFQKQIHQQALAAAEEASVLLLVVDIRCGITKQDEELAKRLLPLKKPLILVMNKADSQQDLQRIHEFYGLGISDMIATSASHDKHIDLLLERIRQIAQIPVPSVEEQDAVQEDELPSEEAAISLHAFADETLFENESLSQEEASFLEELVAQTATPAPVDRPLKVALIGHPNVGKSSIINALLKEERCITDNSPGTTRDNIDVAYTHNNKEYVFIDTAGLRKTKSIKNSVEWMSSSRTEKAISRTDICLLVIDATQQLSYQDKRILSMIARYKKPHVILVNKWDLMFGVRMEHYVQDLRKMDPYIGQARILCISAKQRRNLLQIFSAIDDVYTIATTKLSTSLVNKVLASAMQRHHPQVINGKRLRIYYAIHKTTTPFTFLLFINSNSLLTKPYELYLKNTLKAAFNLYRVPFDLEYKAKPARKSN</sequence>
<dbReference type="SUPFAM" id="SSF52540">
    <property type="entry name" value="P-loop containing nucleoside triphosphate hydrolases"/>
    <property type="match status" value="1"/>
</dbReference>
<gene>
    <name evidence="8" type="primary">der</name>
    <name evidence="12" type="ordered locus">CTO_0764</name>
</gene>
<comment type="function">
    <text evidence="8 10">GTPase that plays an essential role in the late steps of ribosome biogenesis.</text>
</comment>
<dbReference type="InterPro" id="IPR032859">
    <property type="entry name" value="KH_dom-like"/>
</dbReference>
<dbReference type="Proteomes" id="UP000009287">
    <property type="component" value="Chromosome"/>
</dbReference>
<dbReference type="NCBIfam" id="TIGR00231">
    <property type="entry name" value="small_GTP"/>
    <property type="match status" value="2"/>
</dbReference>
<dbReference type="HAMAP" id="MF_00195">
    <property type="entry name" value="GTPase_Der"/>
    <property type="match status" value="1"/>
</dbReference>
<dbReference type="CDD" id="cd01894">
    <property type="entry name" value="EngA1"/>
    <property type="match status" value="1"/>
</dbReference>
<feature type="binding site" evidence="8">
    <location>
        <begin position="280"/>
        <end position="284"/>
    </location>
    <ligand>
        <name>GTP</name>
        <dbReference type="ChEBI" id="CHEBI:37565"/>
        <label>2</label>
    </ligand>
</feature>
<dbReference type="Pfam" id="PF01926">
    <property type="entry name" value="MMR_HSR1"/>
    <property type="match status" value="2"/>
</dbReference>
<protein>
    <recommendedName>
        <fullName evidence="2 8">GTPase Der</fullName>
    </recommendedName>
    <alternativeName>
        <fullName evidence="7 8">GTP-binding protein EngA</fullName>
    </alternativeName>
</protein>
<evidence type="ECO:0000259" key="11">
    <source>
        <dbReference type="PROSITE" id="PS51712"/>
    </source>
</evidence>
<evidence type="ECO:0000313" key="13">
    <source>
        <dbReference type="Proteomes" id="UP000009287"/>
    </source>
</evidence>
<dbReference type="InterPro" id="IPR015946">
    <property type="entry name" value="KH_dom-like_a/b"/>
</dbReference>
<evidence type="ECO:0000256" key="3">
    <source>
        <dbReference type="ARBA" id="ARBA00022517"/>
    </source>
</evidence>
<dbReference type="KEGG" id="cra:CTO_0764"/>
<feature type="binding site" evidence="8">
    <location>
        <begin position="233"/>
        <end position="240"/>
    </location>
    <ligand>
        <name>GTP</name>
        <dbReference type="ChEBI" id="CHEBI:37565"/>
        <label>2</label>
    </ligand>
</feature>
<evidence type="ECO:0000313" key="12">
    <source>
        <dbReference type="EMBL" id="AEP35591.1"/>
    </source>
</evidence>
<feature type="binding site" evidence="8">
    <location>
        <begin position="54"/>
        <end position="58"/>
    </location>
    <ligand>
        <name>GTP</name>
        <dbReference type="ChEBI" id="CHEBI:37565"/>
        <label>1</label>
    </ligand>
</feature>
<evidence type="ECO:0000256" key="7">
    <source>
        <dbReference type="ARBA" id="ARBA00032345"/>
    </source>
</evidence>
<dbReference type="InterPro" id="IPR005225">
    <property type="entry name" value="Small_GTP-bd"/>
</dbReference>
<reference evidence="12 13" key="1">
    <citation type="journal article" date="2011" name="J. Exp. Med.">
        <title>A live-attenuated chlamydial vaccine protects against trachoma in nonhuman primates.</title>
        <authorList>
            <person name="Kari L."/>
            <person name="Whitmire W.M."/>
            <person name="Olivares-Zavaleta N."/>
            <person name="Goheen M.M."/>
            <person name="Taylor L.D."/>
            <person name="Carlson J.H."/>
            <person name="Sturdevant G.L."/>
            <person name="Lu C."/>
            <person name="Bakios L.E."/>
            <person name="Randall L.B."/>
            <person name="Parnell M.J."/>
            <person name="Zhong G."/>
            <person name="Caldwell H.D."/>
        </authorList>
    </citation>
    <scope>NUCLEOTIDE SEQUENCE [LARGE SCALE GENOMIC DNA]</scope>
    <source>
        <strain evidence="12 13">A2497</strain>
    </source>
</reference>
<feature type="binding site" evidence="8">
    <location>
        <begin position="117"/>
        <end position="120"/>
    </location>
    <ligand>
        <name>GTP</name>
        <dbReference type="ChEBI" id="CHEBI:37565"/>
        <label>1</label>
    </ligand>
</feature>
<feature type="binding site" evidence="8">
    <location>
        <begin position="7"/>
        <end position="14"/>
    </location>
    <ligand>
        <name>GTP</name>
        <dbReference type="ChEBI" id="CHEBI:37565"/>
        <label>1</label>
    </ligand>
</feature>
<dbReference type="PROSITE" id="PS51712">
    <property type="entry name" value="G_ENGA"/>
    <property type="match status" value="2"/>
</dbReference>
<keyword evidence="6 8" id="KW-0342">GTP-binding</keyword>
<dbReference type="PANTHER" id="PTHR43834">
    <property type="entry name" value="GTPASE DER"/>
    <property type="match status" value="1"/>
</dbReference>
<dbReference type="PANTHER" id="PTHR43834:SF6">
    <property type="entry name" value="GTPASE DER"/>
    <property type="match status" value="1"/>
</dbReference>
<dbReference type="SMR" id="G4NNP6"/>
<dbReference type="EMBL" id="CP002401">
    <property type="protein sequence ID" value="AEP35591.1"/>
    <property type="molecule type" value="Genomic_DNA"/>
</dbReference>
<keyword evidence="4 10" id="KW-0677">Repeat</keyword>
<dbReference type="CDD" id="cd01895">
    <property type="entry name" value="EngA2"/>
    <property type="match status" value="1"/>
</dbReference>
<dbReference type="InterPro" id="IPR006073">
    <property type="entry name" value="GTP-bd"/>
</dbReference>
<evidence type="ECO:0000256" key="6">
    <source>
        <dbReference type="ARBA" id="ARBA00023134"/>
    </source>
</evidence>
<proteinExistence type="inferred from homology"/>
<accession>G4NNP6</accession>
<dbReference type="RefSeq" id="WP_011324840.1">
    <property type="nucleotide sequence ID" value="NC_016798.1"/>
</dbReference>
<dbReference type="NCBIfam" id="TIGR03594">
    <property type="entry name" value="GTPase_EngA"/>
    <property type="match status" value="1"/>
</dbReference>
<keyword evidence="3 8" id="KW-0690">Ribosome biogenesis</keyword>
<dbReference type="Pfam" id="PF14714">
    <property type="entry name" value="KH_dom-like"/>
    <property type="match status" value="1"/>
</dbReference>
<accession>H1ZNS0</accession>
<dbReference type="SUPFAM" id="SSF82653">
    <property type="entry name" value="Probable GTPase Der, C-terminal domain"/>
    <property type="match status" value="1"/>
</dbReference>
<dbReference type="InterPro" id="IPR016484">
    <property type="entry name" value="GTPase_Der"/>
</dbReference>
<dbReference type="PIRSF" id="PIRSF006485">
    <property type="entry name" value="GTP-binding_EngA"/>
    <property type="match status" value="1"/>
</dbReference>
<feature type="binding site" evidence="8">
    <location>
        <begin position="345"/>
        <end position="348"/>
    </location>
    <ligand>
        <name>GTP</name>
        <dbReference type="ChEBI" id="CHEBI:37565"/>
        <label>2</label>
    </ligand>
</feature>
<keyword evidence="5 8" id="KW-0547">Nucleotide-binding</keyword>
<dbReference type="GO" id="GO:0043022">
    <property type="term" value="F:ribosome binding"/>
    <property type="evidence" value="ECO:0007669"/>
    <property type="project" value="TreeGrafter"/>
</dbReference>
<dbReference type="FunFam" id="3.40.50.300:FF:000040">
    <property type="entry name" value="GTPase Der"/>
    <property type="match status" value="1"/>
</dbReference>
<evidence type="ECO:0000256" key="4">
    <source>
        <dbReference type="ARBA" id="ARBA00022737"/>
    </source>
</evidence>
<organism evidence="12 13">
    <name type="scientific">Chlamydia trachomatis serovar A (strain A2497)</name>
    <dbReference type="NCBI Taxonomy" id="580047"/>
    <lineage>
        <taxon>Bacteria</taxon>
        <taxon>Pseudomonadati</taxon>
        <taxon>Chlamydiota</taxon>
        <taxon>Chlamydiia</taxon>
        <taxon>Chlamydiales</taxon>
        <taxon>Chlamydiaceae</taxon>
        <taxon>Chlamydia/Chlamydophila group</taxon>
        <taxon>Chlamydia</taxon>
    </lineage>
</organism>
<comment type="subunit">
    <text evidence="8">Associates with the 50S ribosomal subunit.</text>
</comment>
<evidence type="ECO:0000256" key="9">
    <source>
        <dbReference type="PROSITE-ProRule" id="PRU01049"/>
    </source>
</evidence>